<dbReference type="PANTHER" id="PTHR11452:SF72">
    <property type="entry name" value="ALPHA-GALACTOSIDASE"/>
    <property type="match status" value="1"/>
</dbReference>
<dbReference type="PANTHER" id="PTHR11452">
    <property type="entry name" value="ALPHA-GALACTOSIDASE/ALPHA-N-ACETYLGALACTOSAMINIDASE"/>
    <property type="match status" value="1"/>
</dbReference>
<dbReference type="FunFam" id="3.20.20.70:FF:000093">
    <property type="entry name" value="Alpha-galactosidase"/>
    <property type="match status" value="1"/>
</dbReference>
<evidence type="ECO:0000256" key="2">
    <source>
        <dbReference type="ARBA" id="ARBA00009743"/>
    </source>
</evidence>
<dbReference type="GO" id="GO:0004557">
    <property type="term" value="F:alpha-galactosidase activity"/>
    <property type="evidence" value="ECO:0007669"/>
    <property type="project" value="UniProtKB-EC"/>
</dbReference>
<evidence type="ECO:0000313" key="11">
    <source>
        <dbReference type="EMBL" id="CAD6220149.1"/>
    </source>
</evidence>
<dbReference type="OrthoDB" id="5795902at2759"/>
<keyword evidence="4 9" id="KW-0732">Signal</keyword>
<evidence type="ECO:0000256" key="3">
    <source>
        <dbReference type="ARBA" id="ARBA00012755"/>
    </source>
</evidence>
<evidence type="ECO:0000256" key="1">
    <source>
        <dbReference type="ARBA" id="ARBA00001255"/>
    </source>
</evidence>
<dbReference type="GO" id="GO:0009505">
    <property type="term" value="C:plant-type cell wall"/>
    <property type="evidence" value="ECO:0007669"/>
    <property type="project" value="TreeGrafter"/>
</dbReference>
<evidence type="ECO:0000256" key="9">
    <source>
        <dbReference type="SAM" id="SignalP"/>
    </source>
</evidence>
<dbReference type="Pfam" id="PF16499">
    <property type="entry name" value="Melibiase_2"/>
    <property type="match status" value="1"/>
</dbReference>
<reference evidence="11" key="1">
    <citation type="submission" date="2020-10" db="EMBL/GenBank/DDBJ databases">
        <authorList>
            <person name="Han B."/>
            <person name="Lu T."/>
            <person name="Zhao Q."/>
            <person name="Huang X."/>
            <person name="Zhao Y."/>
        </authorList>
    </citation>
    <scope>NUCLEOTIDE SEQUENCE</scope>
</reference>
<evidence type="ECO:0000259" key="10">
    <source>
        <dbReference type="Pfam" id="PF17801"/>
    </source>
</evidence>
<feature type="chain" id="PRO_5032280521" description="Alpha-galactosidase" evidence="9">
    <location>
        <begin position="30"/>
        <end position="421"/>
    </location>
</feature>
<dbReference type="InterPro" id="IPR041233">
    <property type="entry name" value="Melibiase_C"/>
</dbReference>
<dbReference type="EC" id="3.2.1.22" evidence="3 8"/>
<feature type="signal peptide" evidence="9">
    <location>
        <begin position="1"/>
        <end position="29"/>
    </location>
</feature>
<dbReference type="Proteomes" id="UP000604825">
    <property type="component" value="Unassembled WGS sequence"/>
</dbReference>
<sequence>MAPEIQSLFPSTTAVLLLLGACLSAAAVAALGAADDASRPAVPLPGGGARRVLFANGLRLTPQMGWNSWNHFQCDINEAVVRRTADALVATGLAKAGYKYVNLDDCWADYQRTKEGYMIANPKTFPSGIKALADYVHSKGLKLGIYSSAGTRTCSNRMPGSLGHEDKDAKTFASWGVDYLKYDNCYRDGTPETVRFGRMSRALKNSGRPIFYSLCEWGYMEVPKWGGMYGNSWRTTGDIIDTWSGMLDNIDRNDAYARYAKPGGWNDPDMLEVGNGGMAYNEYVVHFSLWAIAKAPLVIGCDVTRVSKETLGILSNAEVIAINQDRMGVQGNKVKKYGNDLEVWAGQLSRHRKAVLLLNRGATRSASITAAWPDVGIRRGVTVEARDVWKHETLPGRFTGSLTAVVGPHSCKLFVLTPVPR</sequence>
<evidence type="ECO:0000256" key="4">
    <source>
        <dbReference type="ARBA" id="ARBA00022729"/>
    </source>
</evidence>
<keyword evidence="7 8" id="KW-0326">Glycosidase</keyword>
<dbReference type="InterPro" id="IPR017853">
    <property type="entry name" value="GH"/>
</dbReference>
<comment type="caution">
    <text evidence="11">The sequence shown here is derived from an EMBL/GenBank/DDBJ whole genome shotgun (WGS) entry which is preliminary data.</text>
</comment>
<comment type="similarity">
    <text evidence="2 8">Belongs to the glycosyl hydrolase 27 family.</text>
</comment>
<dbReference type="SUPFAM" id="SSF51011">
    <property type="entry name" value="Glycosyl hydrolase domain"/>
    <property type="match status" value="1"/>
</dbReference>
<evidence type="ECO:0000256" key="5">
    <source>
        <dbReference type="ARBA" id="ARBA00022801"/>
    </source>
</evidence>
<keyword evidence="6 8" id="KW-1015">Disulfide bond</keyword>
<dbReference type="InterPro" id="IPR013780">
    <property type="entry name" value="Glyco_hydro_b"/>
</dbReference>
<protein>
    <recommendedName>
        <fullName evidence="3 8">Alpha-galactosidase</fullName>
        <ecNumber evidence="3 8">3.2.1.22</ecNumber>
    </recommendedName>
    <alternativeName>
        <fullName evidence="8">Melibiase</fullName>
    </alternativeName>
</protein>
<dbReference type="Gene3D" id="3.20.20.70">
    <property type="entry name" value="Aldolase class I"/>
    <property type="match status" value="1"/>
</dbReference>
<keyword evidence="5 8" id="KW-0378">Hydrolase</keyword>
<evidence type="ECO:0000256" key="6">
    <source>
        <dbReference type="ARBA" id="ARBA00023157"/>
    </source>
</evidence>
<name>A0A811ND65_9POAL</name>
<proteinExistence type="inferred from homology"/>
<organism evidence="11 12">
    <name type="scientific">Miscanthus lutarioriparius</name>
    <dbReference type="NCBI Taxonomy" id="422564"/>
    <lineage>
        <taxon>Eukaryota</taxon>
        <taxon>Viridiplantae</taxon>
        <taxon>Streptophyta</taxon>
        <taxon>Embryophyta</taxon>
        <taxon>Tracheophyta</taxon>
        <taxon>Spermatophyta</taxon>
        <taxon>Magnoliopsida</taxon>
        <taxon>Liliopsida</taxon>
        <taxon>Poales</taxon>
        <taxon>Poaceae</taxon>
        <taxon>PACMAD clade</taxon>
        <taxon>Panicoideae</taxon>
        <taxon>Andropogonodae</taxon>
        <taxon>Andropogoneae</taxon>
        <taxon>Saccharinae</taxon>
        <taxon>Miscanthus</taxon>
    </lineage>
</organism>
<dbReference type="InterPro" id="IPR002241">
    <property type="entry name" value="Glyco_hydro_27"/>
</dbReference>
<dbReference type="AlphaFoldDB" id="A0A811ND65"/>
<evidence type="ECO:0000313" key="12">
    <source>
        <dbReference type="Proteomes" id="UP000604825"/>
    </source>
</evidence>
<gene>
    <name evidence="11" type="ORF">NCGR_LOCUS13719</name>
</gene>
<dbReference type="FunFam" id="2.60.40.1180:FF:000008">
    <property type="entry name" value="Alpha-galactosidase"/>
    <property type="match status" value="1"/>
</dbReference>
<dbReference type="EMBL" id="CAJGYO010000003">
    <property type="protein sequence ID" value="CAD6220149.1"/>
    <property type="molecule type" value="Genomic_DNA"/>
</dbReference>
<dbReference type="Pfam" id="PF17801">
    <property type="entry name" value="Melibiase_C"/>
    <property type="match status" value="1"/>
</dbReference>
<dbReference type="InterPro" id="IPR013785">
    <property type="entry name" value="Aldolase_TIM"/>
</dbReference>
<dbReference type="GO" id="GO:0005975">
    <property type="term" value="P:carbohydrate metabolic process"/>
    <property type="evidence" value="ECO:0007669"/>
    <property type="project" value="InterPro"/>
</dbReference>
<accession>A0A811ND65</accession>
<dbReference type="PRINTS" id="PR00740">
    <property type="entry name" value="GLHYDRLASE27"/>
</dbReference>
<keyword evidence="12" id="KW-1185">Reference proteome</keyword>
<comment type="catalytic activity">
    <reaction evidence="1 8">
        <text>Hydrolysis of terminal, non-reducing alpha-D-galactose residues in alpha-D-galactosides, including galactose oligosaccharides, galactomannans and galactolipids.</text>
        <dbReference type="EC" id="3.2.1.22"/>
    </reaction>
</comment>
<dbReference type="CDD" id="cd14792">
    <property type="entry name" value="GH27"/>
    <property type="match status" value="1"/>
</dbReference>
<evidence type="ECO:0000256" key="8">
    <source>
        <dbReference type="RuleBase" id="RU361168"/>
    </source>
</evidence>
<evidence type="ECO:0000256" key="7">
    <source>
        <dbReference type="ARBA" id="ARBA00023295"/>
    </source>
</evidence>
<dbReference type="SUPFAM" id="SSF51445">
    <property type="entry name" value="(Trans)glycosidases"/>
    <property type="match status" value="1"/>
</dbReference>
<dbReference type="Gene3D" id="2.60.40.1180">
    <property type="entry name" value="Golgi alpha-mannosidase II"/>
    <property type="match status" value="1"/>
</dbReference>
<feature type="domain" description="Alpha galactosidase C-terminal" evidence="10">
    <location>
        <begin position="339"/>
        <end position="416"/>
    </location>
</feature>